<dbReference type="PRINTS" id="PR01050">
    <property type="entry name" value="PYRUVTKNASE"/>
</dbReference>
<keyword evidence="4 12" id="KW-0808">Transferase</keyword>
<dbReference type="UniPathway" id="UPA00109">
    <property type="reaction ID" value="UER00188"/>
</dbReference>
<comment type="caution">
    <text evidence="14">The sequence shown here is derived from an EMBL/GenBank/DDBJ whole genome shotgun (WGS) entry which is preliminary data.</text>
</comment>
<evidence type="ECO:0000256" key="2">
    <source>
        <dbReference type="ARBA" id="ARBA00008663"/>
    </source>
</evidence>
<keyword evidence="6" id="KW-0547">Nucleotide-binding</keyword>
<dbReference type="GO" id="GO:0004743">
    <property type="term" value="F:pyruvate kinase activity"/>
    <property type="evidence" value="ECO:0007669"/>
    <property type="project" value="UniProtKB-EC"/>
</dbReference>
<dbReference type="InterPro" id="IPR001697">
    <property type="entry name" value="Pyr_Knase"/>
</dbReference>
<dbReference type="PANTHER" id="PTHR11817">
    <property type="entry name" value="PYRUVATE KINASE"/>
    <property type="match status" value="1"/>
</dbReference>
<evidence type="ECO:0000256" key="5">
    <source>
        <dbReference type="ARBA" id="ARBA00022723"/>
    </source>
</evidence>
<protein>
    <recommendedName>
        <fullName evidence="3 12">Pyruvate kinase</fullName>
        <ecNumber evidence="3 12">2.7.1.40</ecNumber>
    </recommendedName>
</protein>
<dbReference type="GO" id="GO:0016301">
    <property type="term" value="F:kinase activity"/>
    <property type="evidence" value="ECO:0007669"/>
    <property type="project" value="UniProtKB-KW"/>
</dbReference>
<evidence type="ECO:0000256" key="1">
    <source>
        <dbReference type="ARBA" id="ARBA00004997"/>
    </source>
</evidence>
<comment type="catalytic activity">
    <reaction evidence="12">
        <text>pyruvate + ATP = phosphoenolpyruvate + ADP + H(+)</text>
        <dbReference type="Rhea" id="RHEA:18157"/>
        <dbReference type="ChEBI" id="CHEBI:15361"/>
        <dbReference type="ChEBI" id="CHEBI:15378"/>
        <dbReference type="ChEBI" id="CHEBI:30616"/>
        <dbReference type="ChEBI" id="CHEBI:58702"/>
        <dbReference type="ChEBI" id="CHEBI:456216"/>
        <dbReference type="EC" id="2.7.1.40"/>
    </reaction>
</comment>
<comment type="pathway">
    <text evidence="1 12">Carbohydrate degradation; glycolysis; pyruvate from D-glyceraldehyde 3-phosphate: step 5/5.</text>
</comment>
<evidence type="ECO:0000256" key="4">
    <source>
        <dbReference type="ARBA" id="ARBA00022679"/>
    </source>
</evidence>
<dbReference type="GO" id="GO:0030955">
    <property type="term" value="F:potassium ion binding"/>
    <property type="evidence" value="ECO:0007669"/>
    <property type="project" value="InterPro"/>
</dbReference>
<dbReference type="GO" id="GO:0000287">
    <property type="term" value="F:magnesium ion binding"/>
    <property type="evidence" value="ECO:0007669"/>
    <property type="project" value="InterPro"/>
</dbReference>
<dbReference type="Gene3D" id="3.20.20.60">
    <property type="entry name" value="Phosphoenolpyruvate-binding domains"/>
    <property type="match status" value="1"/>
</dbReference>
<evidence type="ECO:0000256" key="12">
    <source>
        <dbReference type="RuleBase" id="RU000504"/>
    </source>
</evidence>
<dbReference type="EMBL" id="QJTI01000026">
    <property type="protein sequence ID" value="PYF01157.1"/>
    <property type="molecule type" value="Genomic_DNA"/>
</dbReference>
<dbReference type="InterPro" id="IPR015813">
    <property type="entry name" value="Pyrv/PenolPyrv_kinase-like_dom"/>
</dbReference>
<dbReference type="InterPro" id="IPR040442">
    <property type="entry name" value="Pyrv_kinase-like_dom_sf"/>
</dbReference>
<dbReference type="InterPro" id="IPR015806">
    <property type="entry name" value="Pyrv_Knase_insert_dom_sf"/>
</dbReference>
<keyword evidence="11 14" id="KW-0670">Pyruvate</keyword>
<dbReference type="Gene3D" id="2.40.33.10">
    <property type="entry name" value="PK beta-barrel domain-like"/>
    <property type="match status" value="1"/>
</dbReference>
<keyword evidence="7 12" id="KW-0418">Kinase</keyword>
<keyword evidence="5" id="KW-0479">Metal-binding</keyword>
<organism evidence="14 15">
    <name type="scientific">Rhodopseudomonas faecalis</name>
    <dbReference type="NCBI Taxonomy" id="99655"/>
    <lineage>
        <taxon>Bacteria</taxon>
        <taxon>Pseudomonadati</taxon>
        <taxon>Pseudomonadota</taxon>
        <taxon>Alphaproteobacteria</taxon>
        <taxon>Hyphomicrobiales</taxon>
        <taxon>Nitrobacteraceae</taxon>
        <taxon>Rhodopseudomonas</taxon>
    </lineage>
</organism>
<dbReference type="InterPro" id="IPR011037">
    <property type="entry name" value="Pyrv_Knase-like_insert_dom_sf"/>
</dbReference>
<keyword evidence="8" id="KW-0067">ATP-binding</keyword>
<sequence length="497" mass="54287">MHDVAALKKKLERLIDEIAAESSLRMASWADRIERPDFAASASNLAHYLAVRRHDLRPLQRALMALGMSSLGRLESRVLPTLKAVSASVAALCGTPTTERPSSRQFFAGEHYLAERSSELFGPRSGPRHTALLVTCPTEAGDDPSFLLRLAERGVDAVRINCAHDSPEHWQRMINHVHAAEQATGRRIKILMDIAGPKIRTGAALLPEGVERIAVGDLLVIVPQGGLNRIRLDEPHAAIECTLPDALTIAAAGHRVFVDDGKLCVRIERREPFSLLGRVTAAPANGLRLKPEKGLNFPDTPLTIPALTAKDLSDLDFIVAQADGIEFSFVQSVADVEMLQAALAERRPNDWRQLSLVLKIETPEAVANLPDIVVQAAGRQPTAIMIARGDLAVEIGFARLAEMQEEILWIGEAAHVPVIWATQVLEHLVKKGTPSRGEMTDAAMAARAECVMLNKGPYLFKAITELDTLLSRMGGHQHKKTPQLRALRSWSRASAAR</sequence>
<dbReference type="EC" id="2.7.1.40" evidence="3 12"/>
<accession>A0A318TBN2</accession>
<feature type="domain" description="Pyruvate kinase barrel" evidence="13">
    <location>
        <begin position="141"/>
        <end position="454"/>
    </location>
</feature>
<dbReference type="InterPro" id="IPR015793">
    <property type="entry name" value="Pyrv_Knase_brl"/>
</dbReference>
<dbReference type="AlphaFoldDB" id="A0A318TBN2"/>
<evidence type="ECO:0000256" key="9">
    <source>
        <dbReference type="ARBA" id="ARBA00022842"/>
    </source>
</evidence>
<evidence type="ECO:0000256" key="3">
    <source>
        <dbReference type="ARBA" id="ARBA00012142"/>
    </source>
</evidence>
<keyword evidence="9 12" id="KW-0460">Magnesium</keyword>
<reference evidence="14 15" key="1">
    <citation type="submission" date="2018-06" db="EMBL/GenBank/DDBJ databases">
        <title>Genomic Encyclopedia of Archaeal and Bacterial Type Strains, Phase II (KMG-II): from individual species to whole genera.</title>
        <authorList>
            <person name="Goeker M."/>
        </authorList>
    </citation>
    <scope>NUCLEOTIDE SEQUENCE [LARGE SCALE GENOMIC DNA]</scope>
    <source>
        <strain evidence="14 15">JCM 11668</strain>
    </source>
</reference>
<keyword evidence="10 12" id="KW-0324">Glycolysis</keyword>
<dbReference type="SUPFAM" id="SSF50800">
    <property type="entry name" value="PK beta-barrel domain-like"/>
    <property type="match status" value="1"/>
</dbReference>
<evidence type="ECO:0000256" key="11">
    <source>
        <dbReference type="ARBA" id="ARBA00023317"/>
    </source>
</evidence>
<dbReference type="Proteomes" id="UP000248148">
    <property type="component" value="Unassembled WGS sequence"/>
</dbReference>
<gene>
    <name evidence="14" type="ORF">BJ122_12636</name>
</gene>
<evidence type="ECO:0000256" key="10">
    <source>
        <dbReference type="ARBA" id="ARBA00023152"/>
    </source>
</evidence>
<dbReference type="RefSeq" id="WP_110782313.1">
    <property type="nucleotide sequence ID" value="NZ_QJTI01000026.1"/>
</dbReference>
<dbReference type="Pfam" id="PF00224">
    <property type="entry name" value="PK"/>
    <property type="match status" value="1"/>
</dbReference>
<evidence type="ECO:0000313" key="15">
    <source>
        <dbReference type="Proteomes" id="UP000248148"/>
    </source>
</evidence>
<keyword evidence="15" id="KW-1185">Reference proteome</keyword>
<dbReference type="OrthoDB" id="9812123at2"/>
<evidence type="ECO:0000313" key="14">
    <source>
        <dbReference type="EMBL" id="PYF01157.1"/>
    </source>
</evidence>
<name>A0A318TBN2_9BRAD</name>
<evidence type="ECO:0000259" key="13">
    <source>
        <dbReference type="Pfam" id="PF00224"/>
    </source>
</evidence>
<comment type="similarity">
    <text evidence="2 12">Belongs to the pyruvate kinase family.</text>
</comment>
<dbReference type="GO" id="GO:0005524">
    <property type="term" value="F:ATP binding"/>
    <property type="evidence" value="ECO:0007669"/>
    <property type="project" value="UniProtKB-KW"/>
</dbReference>
<dbReference type="SUPFAM" id="SSF51621">
    <property type="entry name" value="Phosphoenolpyruvate/pyruvate domain"/>
    <property type="match status" value="1"/>
</dbReference>
<evidence type="ECO:0000256" key="6">
    <source>
        <dbReference type="ARBA" id="ARBA00022741"/>
    </source>
</evidence>
<evidence type="ECO:0000256" key="7">
    <source>
        <dbReference type="ARBA" id="ARBA00022777"/>
    </source>
</evidence>
<proteinExistence type="inferred from homology"/>
<evidence type="ECO:0000256" key="8">
    <source>
        <dbReference type="ARBA" id="ARBA00022840"/>
    </source>
</evidence>